<keyword evidence="2 3" id="KW-0378">Hydrolase</keyword>
<dbReference type="InterPro" id="IPR044074">
    <property type="entry name" value="PurU_ACT"/>
</dbReference>
<evidence type="ECO:0000256" key="4">
    <source>
        <dbReference type="NCBIfam" id="TIGR00655"/>
    </source>
</evidence>
<comment type="pathway">
    <text evidence="3">Purine metabolism; IMP biosynthesis via de novo pathway; formate from 10-formyl-5,6,7,8-tetrahydrofolate: step 1/1.</text>
</comment>
<keyword evidence="3" id="KW-0658">Purine biosynthesis</keyword>
<proteinExistence type="inferred from homology"/>
<dbReference type="GO" id="GO:0006730">
    <property type="term" value="P:one-carbon metabolic process"/>
    <property type="evidence" value="ECO:0007669"/>
    <property type="project" value="UniProtKB-KW"/>
</dbReference>
<feature type="domain" description="ACT" evidence="5">
    <location>
        <begin position="5"/>
        <end position="85"/>
    </location>
</feature>
<evidence type="ECO:0000256" key="1">
    <source>
        <dbReference type="ARBA" id="ARBA00022563"/>
    </source>
</evidence>
<dbReference type="HAMAP" id="MF_01927">
    <property type="entry name" value="PurU"/>
    <property type="match status" value="1"/>
</dbReference>
<feature type="active site" evidence="3">
    <location>
        <position position="228"/>
    </location>
</feature>
<comment type="similarity">
    <text evidence="3">Belongs to the PurU family.</text>
</comment>
<dbReference type="InterPro" id="IPR036477">
    <property type="entry name" value="Formyl_transf_N_sf"/>
</dbReference>
<dbReference type="NCBIfam" id="TIGR00655">
    <property type="entry name" value="PurU"/>
    <property type="match status" value="1"/>
</dbReference>
<dbReference type="InterPro" id="IPR004810">
    <property type="entry name" value="PurU"/>
</dbReference>
<name>A0A366EK52_9HYPH</name>
<evidence type="ECO:0000313" key="7">
    <source>
        <dbReference type="Proteomes" id="UP000253529"/>
    </source>
</evidence>
<dbReference type="NCBIfam" id="NF004684">
    <property type="entry name" value="PRK06027.1"/>
    <property type="match status" value="1"/>
</dbReference>
<dbReference type="Pfam" id="PF00551">
    <property type="entry name" value="Formyl_trans_N"/>
    <property type="match status" value="1"/>
</dbReference>
<dbReference type="AlphaFoldDB" id="A0A366EK52"/>
<accession>A0A366EK52</accession>
<keyword evidence="1 3" id="KW-0554">One-carbon metabolism</keyword>
<comment type="caution">
    <text evidence="6">The sequence shown here is derived from an EMBL/GenBank/DDBJ whole genome shotgun (WGS) entry which is preliminary data.</text>
</comment>
<dbReference type="EC" id="3.5.1.10" evidence="3 4"/>
<evidence type="ECO:0000256" key="2">
    <source>
        <dbReference type="ARBA" id="ARBA00022801"/>
    </source>
</evidence>
<evidence type="ECO:0000313" key="6">
    <source>
        <dbReference type="EMBL" id="RBP02326.1"/>
    </source>
</evidence>
<dbReference type="CDD" id="cd08648">
    <property type="entry name" value="FMT_core_Formyl-FH4-Hydrolase_C"/>
    <property type="match status" value="1"/>
</dbReference>
<evidence type="ECO:0000256" key="3">
    <source>
        <dbReference type="HAMAP-Rule" id="MF_01927"/>
    </source>
</evidence>
<gene>
    <name evidence="3" type="primary">purU</name>
    <name evidence="6" type="ORF">DFR50_15326</name>
</gene>
<comment type="catalytic activity">
    <reaction evidence="3">
        <text>(6R)-10-formyltetrahydrofolate + H2O = (6S)-5,6,7,8-tetrahydrofolate + formate + H(+)</text>
        <dbReference type="Rhea" id="RHEA:19833"/>
        <dbReference type="ChEBI" id="CHEBI:15377"/>
        <dbReference type="ChEBI" id="CHEBI:15378"/>
        <dbReference type="ChEBI" id="CHEBI:15740"/>
        <dbReference type="ChEBI" id="CHEBI:57453"/>
        <dbReference type="ChEBI" id="CHEBI:195366"/>
        <dbReference type="EC" id="3.5.1.10"/>
    </reaction>
</comment>
<dbReference type="PROSITE" id="PS51671">
    <property type="entry name" value="ACT"/>
    <property type="match status" value="1"/>
</dbReference>
<keyword evidence="7" id="KW-1185">Reference proteome</keyword>
<evidence type="ECO:0000259" key="5">
    <source>
        <dbReference type="PROSITE" id="PS51671"/>
    </source>
</evidence>
<dbReference type="InterPro" id="IPR002912">
    <property type="entry name" value="ACT_dom"/>
</dbReference>
<dbReference type="GO" id="GO:0006189">
    <property type="term" value="P:'de novo' IMP biosynthetic process"/>
    <property type="evidence" value="ECO:0007669"/>
    <property type="project" value="UniProtKB-UniRule"/>
</dbReference>
<dbReference type="InterPro" id="IPR045865">
    <property type="entry name" value="ACT-like_dom_sf"/>
</dbReference>
<dbReference type="PIRSF" id="PIRSF036480">
    <property type="entry name" value="FormyFH4_hydr"/>
    <property type="match status" value="1"/>
</dbReference>
<dbReference type="RefSeq" id="WP_113893588.1">
    <property type="nucleotide sequence ID" value="NZ_QNRK01000053.1"/>
</dbReference>
<dbReference type="InterPro" id="IPR041729">
    <property type="entry name" value="Formyl-FH4-Hydrolase_C"/>
</dbReference>
<dbReference type="Proteomes" id="UP000253529">
    <property type="component" value="Unassembled WGS sequence"/>
</dbReference>
<dbReference type="GO" id="GO:0008864">
    <property type="term" value="F:formyltetrahydrofolate deformylase activity"/>
    <property type="evidence" value="ECO:0007669"/>
    <property type="project" value="UniProtKB-UniRule"/>
</dbReference>
<dbReference type="Gene3D" id="3.30.70.260">
    <property type="match status" value="1"/>
</dbReference>
<dbReference type="SUPFAM" id="SSF55021">
    <property type="entry name" value="ACT-like"/>
    <property type="match status" value="1"/>
</dbReference>
<dbReference type="OrthoDB" id="9806170at2"/>
<dbReference type="CDD" id="cd04875">
    <property type="entry name" value="ACT_F4HF-DF"/>
    <property type="match status" value="1"/>
</dbReference>
<dbReference type="PANTHER" id="PTHR42706">
    <property type="entry name" value="FORMYLTETRAHYDROFOLATE DEFORMYLASE"/>
    <property type="match status" value="1"/>
</dbReference>
<dbReference type="Pfam" id="PF01842">
    <property type="entry name" value="ACT"/>
    <property type="match status" value="1"/>
</dbReference>
<dbReference type="Gene3D" id="3.40.50.170">
    <property type="entry name" value="Formyl transferase, N-terminal domain"/>
    <property type="match status" value="1"/>
</dbReference>
<dbReference type="EMBL" id="QNRK01000053">
    <property type="protein sequence ID" value="RBP02326.1"/>
    <property type="molecule type" value="Genomic_DNA"/>
</dbReference>
<protein>
    <recommendedName>
        <fullName evidence="3 4">Formyltetrahydrofolate deformylase</fullName>
        <ecNumber evidence="3 4">3.5.1.10</ecNumber>
    </recommendedName>
    <alternativeName>
        <fullName evidence="3">Formyl-FH(4) hydrolase</fullName>
    </alternativeName>
</protein>
<dbReference type="UniPathway" id="UPA00074">
    <property type="reaction ID" value="UER00170"/>
</dbReference>
<reference evidence="6 7" key="1">
    <citation type="submission" date="2018-06" db="EMBL/GenBank/DDBJ databases">
        <title>Genomic Encyclopedia of Type Strains, Phase IV (KMG-IV): sequencing the most valuable type-strain genomes for metagenomic binning, comparative biology and taxonomic classification.</title>
        <authorList>
            <person name="Goeker M."/>
        </authorList>
    </citation>
    <scope>NUCLEOTIDE SEQUENCE [LARGE SCALE GENOMIC DNA]</scope>
    <source>
        <strain evidence="6 7">DSM 24875</strain>
    </source>
</reference>
<comment type="function">
    <text evidence="3">Catalyzes the hydrolysis of 10-formyltetrahydrofolate (formyl-FH4) to formate and tetrahydrofolate (FH4).</text>
</comment>
<dbReference type="PANTHER" id="PTHR42706:SF1">
    <property type="entry name" value="FORMYLTETRAHYDROFOLATE DEFORMYLASE 2, MITOCHONDRIAL"/>
    <property type="match status" value="1"/>
</dbReference>
<dbReference type="PRINTS" id="PR01575">
    <property type="entry name" value="FFH4HYDRLASE"/>
</dbReference>
<dbReference type="SUPFAM" id="SSF53328">
    <property type="entry name" value="Formyltransferase"/>
    <property type="match status" value="1"/>
</dbReference>
<organism evidence="6 7">
    <name type="scientific">Roseiarcus fermentans</name>
    <dbReference type="NCBI Taxonomy" id="1473586"/>
    <lineage>
        <taxon>Bacteria</taxon>
        <taxon>Pseudomonadati</taxon>
        <taxon>Pseudomonadota</taxon>
        <taxon>Alphaproteobacteria</taxon>
        <taxon>Hyphomicrobiales</taxon>
        <taxon>Roseiarcaceae</taxon>
        <taxon>Roseiarcus</taxon>
    </lineage>
</organism>
<sequence length="285" mass="32095">MKRHILTLSCPNKPGIVAKVSAVLFDGGFNILDAQQFDDTLTGTFFMRVVFNPADGDGDVAGLRTAFGELAEAFHMIWSMRLAAHRKRVALMVSKFDHCLADLLYRWRAGELPMEPVAILANYPRETYAHIDLDDIPFHYLPVTRETKMEQEHDAWEILKASKADVVVLARYMQILSDGFAAKLKGRCINIHHSFLPGFKGAKPYHQAHERGVKLIGATAHFVTADLDEGPIIEQDVERISHRDTPDVLVRKGRDIERRVLARALGHVLEDRVLVNHGKTVVFPD</sequence>
<dbReference type="InterPro" id="IPR002376">
    <property type="entry name" value="Formyl_transf_N"/>
</dbReference>